<accession>D5P9Q3</accession>
<dbReference type="Proteomes" id="UP000003653">
    <property type="component" value="Unassembled WGS sequence"/>
</dbReference>
<dbReference type="AlphaFoldDB" id="D5P9Q3"/>
<name>D5P9Q3_9MYCO</name>
<proteinExistence type="predicted"/>
<dbReference type="HOGENOM" id="CLU_212721_0_0_11"/>
<dbReference type="EMBL" id="ADNV01000226">
    <property type="protein sequence ID" value="EFG77195.1"/>
    <property type="molecule type" value="Genomic_DNA"/>
</dbReference>
<comment type="caution">
    <text evidence="2">The sequence shown here is derived from an EMBL/GenBank/DDBJ whole genome shotgun (WGS) entry which is preliminary data.</text>
</comment>
<evidence type="ECO:0000256" key="1">
    <source>
        <dbReference type="SAM" id="MobiDB-lite"/>
    </source>
</evidence>
<reference evidence="2 3" key="1">
    <citation type="submission" date="2010-04" db="EMBL/GenBank/DDBJ databases">
        <authorList>
            <person name="Muzny D."/>
            <person name="Qin X."/>
            <person name="Deng J."/>
            <person name="Jiang H."/>
            <person name="Liu Y."/>
            <person name="Qu J."/>
            <person name="Song X.-Z."/>
            <person name="Zhang L."/>
            <person name="Thornton R."/>
            <person name="Coyle M."/>
            <person name="Francisco L."/>
            <person name="Jackson L."/>
            <person name="Javaid M."/>
            <person name="Korchina V."/>
            <person name="Kovar C."/>
            <person name="Mata R."/>
            <person name="Mathew T."/>
            <person name="Ngo R."/>
            <person name="Nguyen L."/>
            <person name="Nguyen N."/>
            <person name="Okwuonu G."/>
            <person name="Ongeri F."/>
            <person name="Pham C."/>
            <person name="Simmons D."/>
            <person name="Wilczek-Boney K."/>
            <person name="Hale W."/>
            <person name="Jakkamsetti A."/>
            <person name="Pham P."/>
            <person name="Ruth R."/>
            <person name="San Lucas F."/>
            <person name="Warren J."/>
            <person name="Zhang J."/>
            <person name="Zhao Z."/>
            <person name="Zhou C."/>
            <person name="Zhu D."/>
            <person name="Lee S."/>
            <person name="Bess C."/>
            <person name="Blankenburg K."/>
            <person name="Forbes L."/>
            <person name="Fu Q."/>
            <person name="Gubbala S."/>
            <person name="Hirani K."/>
            <person name="Jayaseelan J.C."/>
            <person name="Lara F."/>
            <person name="Munidasa M."/>
            <person name="Palculict T."/>
            <person name="Patil S."/>
            <person name="Pu L.-L."/>
            <person name="Saada N."/>
            <person name="Tang L."/>
            <person name="Weissenberger G."/>
            <person name="Zhu Y."/>
            <person name="Hemphill L."/>
            <person name="Shang Y."/>
            <person name="Youmans B."/>
            <person name="Ayvaz T."/>
            <person name="Ross M."/>
            <person name="Santibanez J."/>
            <person name="Aqrawi P."/>
            <person name="Gross S."/>
            <person name="Joshi V."/>
            <person name="Fowler G."/>
            <person name="Nazareth L."/>
            <person name="Reid J."/>
            <person name="Worley K."/>
            <person name="Petrosino J."/>
            <person name="Highlander S."/>
            <person name="Gibbs R."/>
        </authorList>
    </citation>
    <scope>NUCLEOTIDE SEQUENCE [LARGE SCALE GENOMIC DNA]</scope>
    <source>
        <strain evidence="2 3">ATCC BAA-614</strain>
    </source>
</reference>
<evidence type="ECO:0000313" key="2">
    <source>
        <dbReference type="EMBL" id="EFG77195.1"/>
    </source>
</evidence>
<feature type="region of interest" description="Disordered" evidence="1">
    <location>
        <begin position="1"/>
        <end position="55"/>
    </location>
</feature>
<feature type="compositionally biased region" description="Basic and acidic residues" evidence="1">
    <location>
        <begin position="45"/>
        <end position="55"/>
    </location>
</feature>
<dbReference type="RefSeq" id="WP_007166929.1">
    <property type="nucleotide sequence ID" value="NZ_GG770553.1"/>
</dbReference>
<feature type="compositionally biased region" description="Basic and acidic residues" evidence="1">
    <location>
        <begin position="14"/>
        <end position="32"/>
    </location>
</feature>
<protein>
    <submittedName>
        <fullName evidence="2">Uncharacterized protein</fullName>
    </submittedName>
</protein>
<evidence type="ECO:0000313" key="3">
    <source>
        <dbReference type="Proteomes" id="UP000003653"/>
    </source>
</evidence>
<organism evidence="2 3">
    <name type="scientific">Mycobacterium parascrofulaceum ATCC BAA-614</name>
    <dbReference type="NCBI Taxonomy" id="525368"/>
    <lineage>
        <taxon>Bacteria</taxon>
        <taxon>Bacillati</taxon>
        <taxon>Actinomycetota</taxon>
        <taxon>Actinomycetes</taxon>
        <taxon>Mycobacteriales</taxon>
        <taxon>Mycobacteriaceae</taxon>
        <taxon>Mycobacterium</taxon>
        <taxon>Mycobacterium simiae complex</taxon>
    </lineage>
</organism>
<dbReference type="eggNOG" id="ENOG5032QF0">
    <property type="taxonomic scope" value="Bacteria"/>
</dbReference>
<sequence>MDQQVNIDPPPAPEDARQATEEQRRLQEQLEHQDDDPDAPGLHQSRRDLPDESTR</sequence>
<gene>
    <name evidence="2" type="ORF">HMPREF0591_2897</name>
</gene>
<keyword evidence="3" id="KW-1185">Reference proteome</keyword>